<feature type="compositionally biased region" description="Polar residues" evidence="7">
    <location>
        <begin position="668"/>
        <end position="694"/>
    </location>
</feature>
<dbReference type="InterPro" id="IPR027267">
    <property type="entry name" value="AH/BAR_dom_sf"/>
</dbReference>
<dbReference type="InterPro" id="IPR051482">
    <property type="entry name" value="Cholesterol_transport"/>
</dbReference>
<feature type="compositionally biased region" description="Polar residues" evidence="7">
    <location>
        <begin position="606"/>
        <end position="616"/>
    </location>
</feature>
<evidence type="ECO:0008006" key="12">
    <source>
        <dbReference type="Google" id="ProtNLM"/>
    </source>
</evidence>
<keyword evidence="5" id="KW-0472">Membrane</keyword>
<dbReference type="EMBL" id="JAEPRC010000001">
    <property type="protein sequence ID" value="KAG2216022.1"/>
    <property type="molecule type" value="Genomic_DNA"/>
</dbReference>
<dbReference type="GO" id="GO:0032934">
    <property type="term" value="F:sterol binding"/>
    <property type="evidence" value="ECO:0007669"/>
    <property type="project" value="TreeGrafter"/>
</dbReference>
<organism evidence="10 11">
    <name type="scientific">Mucor plumbeus</name>
    <dbReference type="NCBI Taxonomy" id="97098"/>
    <lineage>
        <taxon>Eukaryota</taxon>
        <taxon>Fungi</taxon>
        <taxon>Fungi incertae sedis</taxon>
        <taxon>Mucoromycota</taxon>
        <taxon>Mucoromycotina</taxon>
        <taxon>Mucoromycetes</taxon>
        <taxon>Mucorales</taxon>
        <taxon>Mucorineae</taxon>
        <taxon>Mucoraceae</taxon>
        <taxon>Mucor</taxon>
    </lineage>
</organism>
<dbReference type="Pfam" id="PF16746">
    <property type="entry name" value="BAR_3"/>
    <property type="match status" value="1"/>
</dbReference>
<evidence type="ECO:0000313" key="11">
    <source>
        <dbReference type="Proteomes" id="UP000650833"/>
    </source>
</evidence>
<dbReference type="PANTHER" id="PTHR23319">
    <property type="entry name" value="GRAM DOMAIN CONTAINING 1B, ISOFORM E"/>
    <property type="match status" value="1"/>
</dbReference>
<dbReference type="GO" id="GO:0140268">
    <property type="term" value="C:endoplasmic reticulum-plasma membrane contact site"/>
    <property type="evidence" value="ECO:0007669"/>
    <property type="project" value="TreeGrafter"/>
</dbReference>
<dbReference type="Pfam" id="PF16016">
    <property type="entry name" value="VASt"/>
    <property type="match status" value="1"/>
</dbReference>
<evidence type="ECO:0000259" key="9">
    <source>
        <dbReference type="PROSITE" id="PS51778"/>
    </source>
</evidence>
<dbReference type="Proteomes" id="UP000650833">
    <property type="component" value="Unassembled WGS sequence"/>
</dbReference>
<feature type="coiled-coil region" evidence="6">
    <location>
        <begin position="6"/>
        <end position="33"/>
    </location>
</feature>
<dbReference type="PANTHER" id="PTHR23319:SF4">
    <property type="entry name" value="GRAM DOMAIN CONTAINING 1B, ISOFORM E"/>
    <property type="match status" value="1"/>
</dbReference>
<evidence type="ECO:0000256" key="5">
    <source>
        <dbReference type="ARBA" id="ARBA00023136"/>
    </source>
</evidence>
<feature type="region of interest" description="Disordered" evidence="7">
    <location>
        <begin position="605"/>
        <end position="703"/>
    </location>
</feature>
<keyword evidence="4" id="KW-1133">Transmembrane helix</keyword>
<dbReference type="InterPro" id="IPR011993">
    <property type="entry name" value="PH-like_dom_sf"/>
</dbReference>
<keyword evidence="3" id="KW-0812">Transmembrane</keyword>
<dbReference type="GO" id="GO:0120015">
    <property type="term" value="F:sterol transfer activity"/>
    <property type="evidence" value="ECO:0007669"/>
    <property type="project" value="TreeGrafter"/>
</dbReference>
<dbReference type="AlphaFoldDB" id="A0A8H7VEL4"/>
<comment type="subcellular location">
    <subcellularLocation>
        <location evidence="1">Membrane</location>
        <topology evidence="1">Single-pass membrane protein</topology>
    </subcellularLocation>
</comment>
<proteinExistence type="inferred from homology"/>
<sequence>MMKNDLKLYKDSRKQFEKTLDKYETQLNRYNVLSKQKEASALREDAFQMYELRKLYIRNSSDHFAKLVSFKANLEIMLIECFSGALSSQIEEIDESAYTCSSARSKLAGWKQWLDESKITTKYQLNKIKKRCTELQELYINQIKPHRSLKCYSTVANDQMLAVSPNSLESEEEVSSSTATTTQELNPSSIGVKKASKGDRIRISECIFRVCTDIDRRYCFEVTHPKCNFFLQAETEEEMQQWLWSIEYNMQEHEAKSLSTSPQLLLSPKALVTDQFHTAVAENSPRLVAISTSPLLIPDGSREKGLTPMLSTTASSLTELMIREGDTLNSQKVNAIDIKQAQNQDVTSGSTSSSSTVSHQFSSWNMPWLTTGINAFSNLEEDQQQALADSNDPTQLIVWPNKLETDVPIPQISHYSGYLEIAQRELRKFFSNVPKDEIVVETSLYHKLTTEDNQDDVHNKPITYGYSGTAYITQRNLWFYSCTLMTCVNMIVIPLQKISSISIENTAHSNGMLMLIETNVPQQKQTIRFGLWLENADVVSEKLKHAVSNAISHDENDQQLYDTIKSITSSKLHKNKTPTSHVTTSSASYALVTPLTVQAQPVMMQSDASSSTNNTIDDAADDGNCSNHDNSTTQQQKLSDEETSQTTPPSAHRGSPAQGALAAVAARNQKNNSSALKSGTPSRASTPRMQSNDDWPSHIQKPDGKVDCDCTEHLDKIESDLVLPANAKQVFDLMFKQSDIWSKLNKSKNYGPPTVSEWQDNKRTLQYTMPVSNPMVKAKETDVIETQEIIHQKEYMRYIVAVTTKTPNLPYADAFIPTIKYCITYETASSCRLMCSVGVRWLRSIFVKSVVNRAATKGMQETIAGILPIIKQEFTATITIITTIVKSFKTISIYQHTSPKEARIAYQYITEKEIALGQVNETIYGNFQSTRQGITEYNYRWISKQHRLMAAELGYSRERLGALRYELLSTFRILNRVEYQLLETEYLNWVSDKQLDCKDDYYLEGSVKCMDSINQSPYDFATENDIKTAQFEIARELKPEIKSSLIEAISVLNSFDLAEHEITVKLQVQERLKSELQRQRIRGPLSDRLEQLRNKKNRLIQLNRLEDQNIAEETERLTALKKQNLLTEKKMESTSVLSNESASSKEKRRMELIQELENLKKSKEVREQLYEDMRQQTIEHTKPIETTDQKETKLISTIESISLYTNHLELPRYLK</sequence>
<dbReference type="PROSITE" id="PS50003">
    <property type="entry name" value="PH_DOMAIN"/>
    <property type="match status" value="1"/>
</dbReference>
<dbReference type="SUPFAM" id="SSF50729">
    <property type="entry name" value="PH domain-like"/>
    <property type="match status" value="1"/>
</dbReference>
<feature type="coiled-coil region" evidence="6">
    <location>
        <begin position="1089"/>
        <end position="1176"/>
    </location>
</feature>
<feature type="domain" description="VASt" evidence="9">
    <location>
        <begin position="713"/>
        <end position="878"/>
    </location>
</feature>
<feature type="compositionally biased region" description="Polar residues" evidence="7">
    <location>
        <begin position="624"/>
        <end position="637"/>
    </location>
</feature>
<gene>
    <name evidence="10" type="ORF">INT46_007082</name>
</gene>
<evidence type="ECO:0000256" key="6">
    <source>
        <dbReference type="SAM" id="Coils"/>
    </source>
</evidence>
<name>A0A8H7VEL4_9FUNG</name>
<evidence type="ECO:0000259" key="8">
    <source>
        <dbReference type="PROSITE" id="PS50003"/>
    </source>
</evidence>
<dbReference type="InterPro" id="IPR001849">
    <property type="entry name" value="PH_domain"/>
</dbReference>
<dbReference type="InterPro" id="IPR031968">
    <property type="entry name" value="VASt"/>
</dbReference>
<comment type="caution">
    <text evidence="10">The sequence shown here is derived from an EMBL/GenBank/DDBJ whole genome shotgun (WGS) entry which is preliminary data.</text>
</comment>
<keyword evidence="11" id="KW-1185">Reference proteome</keyword>
<evidence type="ECO:0000256" key="1">
    <source>
        <dbReference type="ARBA" id="ARBA00004167"/>
    </source>
</evidence>
<dbReference type="Gene3D" id="2.30.29.30">
    <property type="entry name" value="Pleckstrin-homology domain (PH domain)/Phosphotyrosine-binding domain (PTB)"/>
    <property type="match status" value="1"/>
</dbReference>
<reference evidence="10" key="1">
    <citation type="submission" date="2020-12" db="EMBL/GenBank/DDBJ databases">
        <title>Metabolic potential, ecology and presence of endohyphal bacteria is reflected in genomic diversity of Mucoromycotina.</title>
        <authorList>
            <person name="Muszewska A."/>
            <person name="Okrasinska A."/>
            <person name="Steczkiewicz K."/>
            <person name="Drgas O."/>
            <person name="Orlowska M."/>
            <person name="Perlinska-Lenart U."/>
            <person name="Aleksandrzak-Piekarczyk T."/>
            <person name="Szatraj K."/>
            <person name="Zielenkiewicz U."/>
            <person name="Pilsyk S."/>
            <person name="Malc E."/>
            <person name="Mieczkowski P."/>
            <person name="Kruszewska J.S."/>
            <person name="Biernat P."/>
            <person name="Pawlowska J."/>
        </authorList>
    </citation>
    <scope>NUCLEOTIDE SEQUENCE</scope>
    <source>
        <strain evidence="10">CBS 226.32</strain>
    </source>
</reference>
<feature type="domain" description="PH" evidence="8">
    <location>
        <begin position="217"/>
        <end position="251"/>
    </location>
</feature>
<dbReference type="SUPFAM" id="SSF103657">
    <property type="entry name" value="BAR/IMD domain-like"/>
    <property type="match status" value="1"/>
</dbReference>
<protein>
    <recommendedName>
        <fullName evidence="12">PH domain-containing protein</fullName>
    </recommendedName>
</protein>
<accession>A0A8H7VEL4</accession>
<dbReference type="GO" id="GO:0032366">
    <property type="term" value="P:intracellular sterol transport"/>
    <property type="evidence" value="ECO:0007669"/>
    <property type="project" value="TreeGrafter"/>
</dbReference>
<dbReference type="InterPro" id="IPR004148">
    <property type="entry name" value="BAR_dom"/>
</dbReference>
<evidence type="ECO:0000256" key="7">
    <source>
        <dbReference type="SAM" id="MobiDB-lite"/>
    </source>
</evidence>
<keyword evidence="6" id="KW-0175">Coiled coil</keyword>
<dbReference type="InterPro" id="IPR004182">
    <property type="entry name" value="GRAM"/>
</dbReference>
<dbReference type="Gene3D" id="1.20.1270.60">
    <property type="entry name" value="Arfaptin homology (AH) domain/BAR domain"/>
    <property type="match status" value="1"/>
</dbReference>
<dbReference type="GO" id="GO:0005886">
    <property type="term" value="C:plasma membrane"/>
    <property type="evidence" value="ECO:0007669"/>
    <property type="project" value="TreeGrafter"/>
</dbReference>
<evidence type="ECO:0000256" key="4">
    <source>
        <dbReference type="ARBA" id="ARBA00022989"/>
    </source>
</evidence>
<dbReference type="Pfam" id="PF02893">
    <property type="entry name" value="GRAM"/>
    <property type="match status" value="1"/>
</dbReference>
<evidence type="ECO:0000313" key="10">
    <source>
        <dbReference type="EMBL" id="KAG2216022.1"/>
    </source>
</evidence>
<dbReference type="PROSITE" id="PS51778">
    <property type="entry name" value="VAST"/>
    <property type="match status" value="1"/>
</dbReference>
<dbReference type="OrthoDB" id="10070851at2759"/>
<evidence type="ECO:0000256" key="3">
    <source>
        <dbReference type="ARBA" id="ARBA00022692"/>
    </source>
</evidence>
<comment type="similarity">
    <text evidence="2">Belongs to the YSP2 family.</text>
</comment>
<evidence type="ECO:0000256" key="2">
    <source>
        <dbReference type="ARBA" id="ARBA00006582"/>
    </source>
</evidence>
<dbReference type="GO" id="GO:0005789">
    <property type="term" value="C:endoplasmic reticulum membrane"/>
    <property type="evidence" value="ECO:0007669"/>
    <property type="project" value="TreeGrafter"/>
</dbReference>